<dbReference type="PANTHER" id="PTHR12993:SF11">
    <property type="entry name" value="N-ACETYLGLUCOSAMINYL-PHOSPHATIDYLINOSITOL DE-N-ACETYLASE"/>
    <property type="match status" value="1"/>
</dbReference>
<dbReference type="RefSeq" id="WP_201311925.1">
    <property type="nucleotide sequence ID" value="NZ_BLYI01000062.1"/>
</dbReference>
<keyword evidence="1" id="KW-0732">Signal</keyword>
<proteinExistence type="predicted"/>
<feature type="signal peptide" evidence="1">
    <location>
        <begin position="1"/>
        <end position="19"/>
    </location>
</feature>
<evidence type="ECO:0000313" key="2">
    <source>
        <dbReference type="EMBL" id="GFO86264.1"/>
    </source>
</evidence>
<dbReference type="Proteomes" id="UP000613208">
    <property type="component" value="Unassembled WGS sequence"/>
</dbReference>
<sequence length="244" mass="29639">MRYFDRVQKIFLIACMVFAFFCIMNTNPPDTEDYVDTSYLNKICLDHVDRIMIVAHPDDESLWGGAHLAQHRYFVVCLTNAKTYNHRRYWEFKNAMKITNTPNIILNYPDYENGHRIDWAPYEKEIEQDIRSLLSYRDWKEIVTHNPDGEYGHQHHIAASRIVTKVCKETGQYDRLQYFGIYQWDLKDVKDIVTVDRKYLEIKQKMFRPYYRERNTIKKHQLMHPYEQWIKASDWNNAKRKFHK</sequence>
<evidence type="ECO:0008006" key="4">
    <source>
        <dbReference type="Google" id="ProtNLM"/>
    </source>
</evidence>
<dbReference type="AlphaFoldDB" id="A0A916QD00"/>
<evidence type="ECO:0000313" key="3">
    <source>
        <dbReference type="Proteomes" id="UP000613208"/>
    </source>
</evidence>
<dbReference type="Pfam" id="PF02585">
    <property type="entry name" value="PIG-L"/>
    <property type="match status" value="1"/>
</dbReference>
<protein>
    <recommendedName>
        <fullName evidence="4">PIG-L family deacetylase</fullName>
    </recommendedName>
</protein>
<name>A0A916QD00_9FIRM</name>
<dbReference type="Gene3D" id="3.40.50.10320">
    <property type="entry name" value="LmbE-like"/>
    <property type="match status" value="1"/>
</dbReference>
<dbReference type="EMBL" id="BLYI01000062">
    <property type="protein sequence ID" value="GFO86264.1"/>
    <property type="molecule type" value="Genomic_DNA"/>
</dbReference>
<dbReference type="InterPro" id="IPR024078">
    <property type="entry name" value="LmbE-like_dom_sf"/>
</dbReference>
<dbReference type="SUPFAM" id="SSF102588">
    <property type="entry name" value="LmbE-like"/>
    <property type="match status" value="1"/>
</dbReference>
<accession>A0A916QD00</accession>
<dbReference type="InterPro" id="IPR003737">
    <property type="entry name" value="GlcNAc_PI_deacetylase-related"/>
</dbReference>
<organism evidence="2 3">
    <name type="scientific">Anaerostipes butyraticus</name>
    <dbReference type="NCBI Taxonomy" id="645466"/>
    <lineage>
        <taxon>Bacteria</taxon>
        <taxon>Bacillati</taxon>
        <taxon>Bacillota</taxon>
        <taxon>Clostridia</taxon>
        <taxon>Lachnospirales</taxon>
        <taxon>Lachnospiraceae</taxon>
        <taxon>Anaerostipes</taxon>
    </lineage>
</organism>
<dbReference type="PANTHER" id="PTHR12993">
    <property type="entry name" value="N-ACETYLGLUCOSAMINYL-PHOSPHATIDYLINOSITOL DE-N-ACETYLASE-RELATED"/>
    <property type="match status" value="1"/>
</dbReference>
<dbReference type="GO" id="GO:0016811">
    <property type="term" value="F:hydrolase activity, acting on carbon-nitrogen (but not peptide) bonds, in linear amides"/>
    <property type="evidence" value="ECO:0007669"/>
    <property type="project" value="TreeGrafter"/>
</dbReference>
<gene>
    <name evidence="2" type="ORF">ANBU17_26110</name>
</gene>
<reference evidence="2" key="1">
    <citation type="submission" date="2020-06" db="EMBL/GenBank/DDBJ databases">
        <title>Characterization of fructooligosaccharide metabolism and fructooligosaccharide-degrading enzymes in human commensal butyrate producers.</title>
        <authorList>
            <person name="Tanno H."/>
            <person name="Fujii T."/>
            <person name="Hirano K."/>
            <person name="Maeno S."/>
            <person name="Tonozuka T."/>
            <person name="Sakamoto M."/>
            <person name="Ohkuma M."/>
            <person name="Tochio T."/>
            <person name="Endo A."/>
        </authorList>
    </citation>
    <scope>NUCLEOTIDE SEQUENCE</scope>
    <source>
        <strain evidence="2">JCM 17466</strain>
    </source>
</reference>
<evidence type="ECO:0000256" key="1">
    <source>
        <dbReference type="SAM" id="SignalP"/>
    </source>
</evidence>
<comment type="caution">
    <text evidence="2">The sequence shown here is derived from an EMBL/GenBank/DDBJ whole genome shotgun (WGS) entry which is preliminary data.</text>
</comment>
<feature type="chain" id="PRO_5039189890" description="PIG-L family deacetylase" evidence="1">
    <location>
        <begin position="20"/>
        <end position="244"/>
    </location>
</feature>
<keyword evidence="3" id="KW-1185">Reference proteome</keyword>